<dbReference type="AlphaFoldDB" id="A0A8D8QUV3"/>
<proteinExistence type="predicted"/>
<accession>A0A8D8QUV3</accession>
<name>A0A8D8QUV3_9HEMI</name>
<reference evidence="1" key="1">
    <citation type="submission" date="2021-05" db="EMBL/GenBank/DDBJ databases">
        <authorList>
            <person name="Alioto T."/>
            <person name="Alioto T."/>
            <person name="Gomez Garrido J."/>
        </authorList>
    </citation>
    <scope>NUCLEOTIDE SEQUENCE</scope>
</reference>
<organism evidence="1">
    <name type="scientific">Cacopsylla melanoneura</name>
    <dbReference type="NCBI Taxonomy" id="428564"/>
    <lineage>
        <taxon>Eukaryota</taxon>
        <taxon>Metazoa</taxon>
        <taxon>Ecdysozoa</taxon>
        <taxon>Arthropoda</taxon>
        <taxon>Hexapoda</taxon>
        <taxon>Insecta</taxon>
        <taxon>Pterygota</taxon>
        <taxon>Neoptera</taxon>
        <taxon>Paraneoptera</taxon>
        <taxon>Hemiptera</taxon>
        <taxon>Sternorrhyncha</taxon>
        <taxon>Psylloidea</taxon>
        <taxon>Psyllidae</taxon>
        <taxon>Psyllinae</taxon>
        <taxon>Cacopsylla</taxon>
    </lineage>
</organism>
<sequence>MASHMKCVYILMLPDLSHSGEFYKIKCHRCKQNNANAGVQKRETKYKRMNSFIYYLSRAHLQCSAIAPLPIFQYPLRGSFCLRANFCFRVNFCLWANFCLRANFPMLRYKTVQYSTIPRENNPKSRGFFYSSQDSPLCKLCFTFGPGCA</sequence>
<evidence type="ECO:0000313" key="1">
    <source>
        <dbReference type="EMBL" id="CAG6638784.1"/>
    </source>
</evidence>
<dbReference type="EMBL" id="HBUF01103930">
    <property type="protein sequence ID" value="CAG6638784.1"/>
    <property type="molecule type" value="Transcribed_RNA"/>
</dbReference>
<protein>
    <submittedName>
        <fullName evidence="1">Uncharacterized protein</fullName>
    </submittedName>
</protein>